<feature type="transmembrane region" description="Helical" evidence="6">
    <location>
        <begin position="153"/>
        <end position="177"/>
    </location>
</feature>
<feature type="non-terminal residue" evidence="8">
    <location>
        <position position="264"/>
    </location>
</feature>
<gene>
    <name evidence="8" type="ORF">K461DRAFT_213423</name>
</gene>
<feature type="transmembrane region" description="Helical" evidence="6">
    <location>
        <begin position="110"/>
        <end position="141"/>
    </location>
</feature>
<feature type="transmembrane region" description="Helical" evidence="6">
    <location>
        <begin position="68"/>
        <end position="89"/>
    </location>
</feature>
<dbReference type="InterPro" id="IPR049326">
    <property type="entry name" value="Rhodopsin_dom_fungi"/>
</dbReference>
<dbReference type="InterPro" id="IPR052337">
    <property type="entry name" value="SAT4-like"/>
</dbReference>
<feature type="non-terminal residue" evidence="8">
    <location>
        <position position="1"/>
    </location>
</feature>
<evidence type="ECO:0000256" key="6">
    <source>
        <dbReference type="SAM" id="Phobius"/>
    </source>
</evidence>
<dbReference type="PANTHER" id="PTHR33048">
    <property type="entry name" value="PTH11-LIKE INTEGRAL MEMBRANE PROTEIN (AFU_ORTHOLOGUE AFUA_5G11245)"/>
    <property type="match status" value="1"/>
</dbReference>
<keyword evidence="4 6" id="KW-0472">Membrane</keyword>
<keyword evidence="3 6" id="KW-1133">Transmembrane helix</keyword>
<feature type="transmembrane region" description="Helical" evidence="6">
    <location>
        <begin position="29"/>
        <end position="48"/>
    </location>
</feature>
<dbReference type="PANTHER" id="PTHR33048:SF47">
    <property type="entry name" value="INTEGRAL MEMBRANE PROTEIN-RELATED"/>
    <property type="match status" value="1"/>
</dbReference>
<keyword evidence="9" id="KW-1185">Reference proteome</keyword>
<protein>
    <recommendedName>
        <fullName evidence="7">Rhodopsin domain-containing protein</fullName>
    </recommendedName>
</protein>
<comment type="caution">
    <text evidence="8">The sequence shown here is derived from an EMBL/GenBank/DDBJ whole genome shotgun (WGS) entry which is preliminary data.</text>
</comment>
<dbReference type="EMBL" id="ML996096">
    <property type="protein sequence ID" value="KAF2147608.1"/>
    <property type="molecule type" value="Genomic_DNA"/>
</dbReference>
<name>A0A9P4IPA4_9PEZI</name>
<reference evidence="8" key="1">
    <citation type="journal article" date="2020" name="Stud. Mycol.">
        <title>101 Dothideomycetes genomes: a test case for predicting lifestyles and emergence of pathogens.</title>
        <authorList>
            <person name="Haridas S."/>
            <person name="Albert R."/>
            <person name="Binder M."/>
            <person name="Bloem J."/>
            <person name="Labutti K."/>
            <person name="Salamov A."/>
            <person name="Andreopoulos B."/>
            <person name="Baker S."/>
            <person name="Barry K."/>
            <person name="Bills G."/>
            <person name="Bluhm B."/>
            <person name="Cannon C."/>
            <person name="Castanera R."/>
            <person name="Culley D."/>
            <person name="Daum C."/>
            <person name="Ezra D."/>
            <person name="Gonzalez J."/>
            <person name="Henrissat B."/>
            <person name="Kuo A."/>
            <person name="Liang C."/>
            <person name="Lipzen A."/>
            <person name="Lutzoni F."/>
            <person name="Magnuson J."/>
            <person name="Mondo S."/>
            <person name="Nolan M."/>
            <person name="Ohm R."/>
            <person name="Pangilinan J."/>
            <person name="Park H.-J."/>
            <person name="Ramirez L."/>
            <person name="Alfaro M."/>
            <person name="Sun H."/>
            <person name="Tritt A."/>
            <person name="Yoshinaga Y."/>
            <person name="Zwiers L.-H."/>
            <person name="Turgeon B."/>
            <person name="Goodwin S."/>
            <person name="Spatafora J."/>
            <person name="Crous P."/>
            <person name="Grigoriev I."/>
        </authorList>
    </citation>
    <scope>NUCLEOTIDE SEQUENCE</scope>
    <source>
        <strain evidence="8">CBS 260.36</strain>
    </source>
</reference>
<organism evidence="8 9">
    <name type="scientific">Myriangium duriaei CBS 260.36</name>
    <dbReference type="NCBI Taxonomy" id="1168546"/>
    <lineage>
        <taxon>Eukaryota</taxon>
        <taxon>Fungi</taxon>
        <taxon>Dikarya</taxon>
        <taxon>Ascomycota</taxon>
        <taxon>Pezizomycotina</taxon>
        <taxon>Dothideomycetes</taxon>
        <taxon>Dothideomycetidae</taxon>
        <taxon>Myriangiales</taxon>
        <taxon>Myriangiaceae</taxon>
        <taxon>Myriangium</taxon>
    </lineage>
</organism>
<evidence type="ECO:0000256" key="1">
    <source>
        <dbReference type="ARBA" id="ARBA00004141"/>
    </source>
</evidence>
<comment type="subcellular location">
    <subcellularLocation>
        <location evidence="1">Membrane</location>
        <topology evidence="1">Multi-pass membrane protein</topology>
    </subcellularLocation>
</comment>
<feature type="transmembrane region" description="Helical" evidence="6">
    <location>
        <begin position="189"/>
        <end position="211"/>
    </location>
</feature>
<accession>A0A9P4IPA4</accession>
<evidence type="ECO:0000256" key="4">
    <source>
        <dbReference type="ARBA" id="ARBA00023136"/>
    </source>
</evidence>
<evidence type="ECO:0000313" key="8">
    <source>
        <dbReference type="EMBL" id="KAF2147608.1"/>
    </source>
</evidence>
<evidence type="ECO:0000256" key="3">
    <source>
        <dbReference type="ARBA" id="ARBA00022989"/>
    </source>
</evidence>
<sequence>VASALFGLAAVCVGGRLYSRFSITRSPSIDDGFIVLALGFLIGSLVTYLEEERWGEGYHASTLVTSEIINFFHSFWATLWCYCGCLACVKMSLLFQYRKILTTTGSRYRYTINGLLILAGVTGLWTVLSGIFICWPISFFWLRQGSGKCMNTWPLFIGNGALNMFTDVLVFLSPLPILQTLHLPLRQKLALMAVFLTGGFVMIVSAIRLAVFVKSNGATDFSWEQTILGTWSFVECALAIICASVPALKPLVIRLFPAFAASQK</sequence>
<dbReference type="OrthoDB" id="5329176at2759"/>
<evidence type="ECO:0000313" key="9">
    <source>
        <dbReference type="Proteomes" id="UP000799439"/>
    </source>
</evidence>
<keyword evidence="2 6" id="KW-0812">Transmembrane</keyword>
<evidence type="ECO:0000259" key="7">
    <source>
        <dbReference type="Pfam" id="PF20684"/>
    </source>
</evidence>
<evidence type="ECO:0000256" key="2">
    <source>
        <dbReference type="ARBA" id="ARBA00022692"/>
    </source>
</evidence>
<dbReference type="GO" id="GO:0016020">
    <property type="term" value="C:membrane"/>
    <property type="evidence" value="ECO:0007669"/>
    <property type="project" value="UniProtKB-SubCell"/>
</dbReference>
<proteinExistence type="inferred from homology"/>
<evidence type="ECO:0000256" key="5">
    <source>
        <dbReference type="ARBA" id="ARBA00038359"/>
    </source>
</evidence>
<dbReference type="Pfam" id="PF20684">
    <property type="entry name" value="Fung_rhodopsin"/>
    <property type="match status" value="1"/>
</dbReference>
<dbReference type="AlphaFoldDB" id="A0A9P4IPA4"/>
<comment type="similarity">
    <text evidence="5">Belongs to the SAT4 family.</text>
</comment>
<feature type="transmembrane region" description="Helical" evidence="6">
    <location>
        <begin position="231"/>
        <end position="248"/>
    </location>
</feature>
<dbReference type="Proteomes" id="UP000799439">
    <property type="component" value="Unassembled WGS sequence"/>
</dbReference>
<feature type="domain" description="Rhodopsin" evidence="7">
    <location>
        <begin position="16"/>
        <end position="253"/>
    </location>
</feature>